<organism evidence="2 3">
    <name type="scientific">Copranaerobaculum intestinale</name>
    <dbReference type="NCBI Taxonomy" id="2692629"/>
    <lineage>
        <taxon>Bacteria</taxon>
        <taxon>Bacillati</taxon>
        <taxon>Bacillota</taxon>
        <taxon>Erysipelotrichia</taxon>
        <taxon>Erysipelotrichales</taxon>
        <taxon>Erysipelotrichaceae</taxon>
        <taxon>Copranaerobaculum</taxon>
    </lineage>
</organism>
<feature type="transmembrane region" description="Helical" evidence="1">
    <location>
        <begin position="143"/>
        <end position="167"/>
    </location>
</feature>
<reference evidence="2 3" key="1">
    <citation type="submission" date="2019-12" db="EMBL/GenBank/DDBJ databases">
        <authorList>
            <person name="Yang R."/>
        </authorList>
    </citation>
    <scope>NUCLEOTIDE SEQUENCE [LARGE SCALE GENOMIC DNA]</scope>
    <source>
        <strain evidence="2 3">DONG20-135</strain>
    </source>
</reference>
<evidence type="ECO:0000313" key="2">
    <source>
        <dbReference type="EMBL" id="MXQ73426.1"/>
    </source>
</evidence>
<dbReference type="InterPro" id="IPR050303">
    <property type="entry name" value="GatZ_KbaZ_carbometab"/>
</dbReference>
<feature type="transmembrane region" description="Helical" evidence="1">
    <location>
        <begin position="63"/>
        <end position="83"/>
    </location>
</feature>
<keyword evidence="1" id="KW-0812">Transmembrane</keyword>
<reference evidence="2 3" key="2">
    <citation type="submission" date="2020-01" db="EMBL/GenBank/DDBJ databases">
        <title>Clostridiaceae sp. nov. isolated from the gut of human by culturomics.</title>
        <authorList>
            <person name="Chang Y."/>
        </authorList>
    </citation>
    <scope>NUCLEOTIDE SEQUENCE [LARGE SCALE GENOMIC DNA]</scope>
    <source>
        <strain evidence="2 3">DONG20-135</strain>
    </source>
</reference>
<feature type="transmembrane region" description="Helical" evidence="1">
    <location>
        <begin position="228"/>
        <end position="245"/>
    </location>
</feature>
<dbReference type="GO" id="GO:0005886">
    <property type="term" value="C:plasma membrane"/>
    <property type="evidence" value="ECO:0007669"/>
    <property type="project" value="TreeGrafter"/>
</dbReference>
<keyword evidence="3" id="KW-1185">Reference proteome</keyword>
<dbReference type="PANTHER" id="PTHR32502">
    <property type="entry name" value="N-ACETYLGALACTOSAMINE PERMEASE II COMPONENT-RELATED"/>
    <property type="match status" value="1"/>
</dbReference>
<feature type="transmembrane region" description="Helical" evidence="1">
    <location>
        <begin position="252"/>
        <end position="270"/>
    </location>
</feature>
<dbReference type="PROSITE" id="PS51108">
    <property type="entry name" value="PTS_EIID"/>
    <property type="match status" value="1"/>
</dbReference>
<accession>A0A6N8U5E7</accession>
<dbReference type="RefSeq" id="WP_160624883.1">
    <property type="nucleotide sequence ID" value="NZ_WUUQ01000002.1"/>
</dbReference>
<dbReference type="Pfam" id="PF03613">
    <property type="entry name" value="EIID-AGA"/>
    <property type="match status" value="1"/>
</dbReference>
<sequence length="271" mass="30203">MNKMSLSTDEKKLTRTLFLRSFMLEASFNFEKMQALGFAWAMFPVIKKFYPTKEEQVEALKRHTAFFNITPYIVTFLLGLSASMEKEYAENKSIDPSMINAVKVSLMGPLSGIGDSFFWGTFRVIAAGVGISLSQQGNILGPILFLLIFNVPHLLIRYYCSVLGYSLGSKFIQSSYENGLISHMTKLATVIGLTTVGAMISTMVVFQVGFTTKIGSMKFVLQDIFDQIVPNILPLSLTFFVFWLIRKGVKVNYIIIGVFAFGLLGTLVGIL</sequence>
<dbReference type="InterPro" id="IPR004704">
    <property type="entry name" value="PTS_IID_man"/>
</dbReference>
<comment type="caution">
    <text evidence="2">The sequence shown here is derived from an EMBL/GenBank/DDBJ whole genome shotgun (WGS) entry which is preliminary data.</text>
</comment>
<dbReference type="EMBL" id="WUUQ01000002">
    <property type="protein sequence ID" value="MXQ73426.1"/>
    <property type="molecule type" value="Genomic_DNA"/>
</dbReference>
<keyword evidence="1" id="KW-0472">Membrane</keyword>
<evidence type="ECO:0000313" key="3">
    <source>
        <dbReference type="Proteomes" id="UP000434036"/>
    </source>
</evidence>
<gene>
    <name evidence="2" type="ORF">GSF08_05715</name>
</gene>
<dbReference type="GO" id="GO:0009401">
    <property type="term" value="P:phosphoenolpyruvate-dependent sugar phosphotransferase system"/>
    <property type="evidence" value="ECO:0007669"/>
    <property type="project" value="InterPro"/>
</dbReference>
<dbReference type="AlphaFoldDB" id="A0A6N8U5E7"/>
<dbReference type="Proteomes" id="UP000434036">
    <property type="component" value="Unassembled WGS sequence"/>
</dbReference>
<evidence type="ECO:0000256" key="1">
    <source>
        <dbReference type="SAM" id="Phobius"/>
    </source>
</evidence>
<protein>
    <submittedName>
        <fullName evidence="2">PTS mannose transporter subunit IID</fullName>
    </submittedName>
</protein>
<keyword evidence="1" id="KW-1133">Transmembrane helix</keyword>
<dbReference type="PANTHER" id="PTHR32502:SF23">
    <property type="entry name" value="TRANSPORT PROTEIN, PTS SYSTEM"/>
    <property type="match status" value="1"/>
</dbReference>
<feature type="transmembrane region" description="Helical" evidence="1">
    <location>
        <begin position="187"/>
        <end position="208"/>
    </location>
</feature>
<proteinExistence type="predicted"/>
<name>A0A6N8U5E7_9FIRM</name>